<evidence type="ECO:0000256" key="2">
    <source>
        <dbReference type="SAM" id="Phobius"/>
    </source>
</evidence>
<keyword evidence="2" id="KW-0812">Transmembrane</keyword>
<keyword evidence="2" id="KW-0472">Membrane</keyword>
<keyword evidence="4" id="KW-1185">Reference proteome</keyword>
<dbReference type="EMBL" id="RBWW01000001">
    <property type="protein sequence ID" value="RKS82747.1"/>
    <property type="molecule type" value="Genomic_DNA"/>
</dbReference>
<evidence type="ECO:0008006" key="5">
    <source>
        <dbReference type="Google" id="ProtNLM"/>
    </source>
</evidence>
<protein>
    <recommendedName>
        <fullName evidence="5">DUF5305 domain-containing protein</fullName>
    </recommendedName>
</protein>
<evidence type="ECO:0000313" key="4">
    <source>
        <dbReference type="Proteomes" id="UP000268233"/>
    </source>
</evidence>
<accession>A0A495R607</accession>
<evidence type="ECO:0000256" key="1">
    <source>
        <dbReference type="SAM" id="MobiDB-lite"/>
    </source>
</evidence>
<reference evidence="3 4" key="1">
    <citation type="submission" date="2018-10" db="EMBL/GenBank/DDBJ databases">
        <title>Genomic Encyclopedia of Archaeal and Bacterial Type Strains, Phase II (KMG-II): from individual species to whole genera.</title>
        <authorList>
            <person name="Goeker M."/>
        </authorList>
    </citation>
    <scope>NUCLEOTIDE SEQUENCE [LARGE SCALE GENOMIC DNA]</scope>
    <source>
        <strain evidence="3 4">DSM 11927</strain>
    </source>
</reference>
<evidence type="ECO:0000313" key="3">
    <source>
        <dbReference type="EMBL" id="RKS82747.1"/>
    </source>
</evidence>
<feature type="region of interest" description="Disordered" evidence="1">
    <location>
        <begin position="350"/>
        <end position="394"/>
    </location>
</feature>
<sequence length="394" mass="43511">MSERRTRARILLTDNFELVILALLVVAGIGAFVTYTTHIDPGTTTEERQVSSWESTGEFFHRATVQNDTEVYAQGTVLHNQSVYFQQLTPELDGVFAYEYTASDGGNLSVETDITLRLQSVQADTEGNDTVYWETQDRLATDTEAGVGPDERVSVPFRVNVTDAGRRLAAIDEQFGGTPGVKQALLVAEVTVSGTRNGSPVDRTRTYQLPLNSQGSVYRVDDPGTVVASDSRTDQVSVPAEYGPLRLAGGPFLFLVGLAGLSAVGYYHRNAPPLTETERTWYDYRQTRAEFDEWITTGRVPEELSEHPIVTTASLSGLVDVAIDTGERVIEDEDRSAYFVLGESHWYRYEMPPQPERSDEKSSNDDDNSGAQTDEDDAETPSDILDASTPTRDR</sequence>
<feature type="transmembrane region" description="Helical" evidence="2">
    <location>
        <begin position="12"/>
        <end position="35"/>
    </location>
</feature>
<organism evidence="3 4">
    <name type="scientific">Haloarcula quadrata</name>
    <dbReference type="NCBI Taxonomy" id="182779"/>
    <lineage>
        <taxon>Archaea</taxon>
        <taxon>Methanobacteriati</taxon>
        <taxon>Methanobacteriota</taxon>
        <taxon>Stenosarchaea group</taxon>
        <taxon>Halobacteria</taxon>
        <taxon>Halobacteriales</taxon>
        <taxon>Haloarculaceae</taxon>
        <taxon>Haloarcula</taxon>
    </lineage>
</organism>
<dbReference type="Pfam" id="PF17231">
    <property type="entry name" value="DUF5305"/>
    <property type="match status" value="1"/>
</dbReference>
<feature type="compositionally biased region" description="Acidic residues" evidence="1">
    <location>
        <begin position="365"/>
        <end position="380"/>
    </location>
</feature>
<comment type="caution">
    <text evidence="3">The sequence shown here is derived from an EMBL/GenBank/DDBJ whole genome shotgun (WGS) entry which is preliminary data.</text>
</comment>
<name>A0A495R607_9EURY</name>
<dbReference type="Proteomes" id="UP000268233">
    <property type="component" value="Unassembled WGS sequence"/>
</dbReference>
<keyword evidence="2" id="KW-1133">Transmembrane helix</keyword>
<dbReference type="AlphaFoldDB" id="A0A495R607"/>
<dbReference type="InterPro" id="IPR035185">
    <property type="entry name" value="DUF5305"/>
</dbReference>
<proteinExistence type="predicted"/>
<dbReference type="RefSeq" id="WP_121303146.1">
    <property type="nucleotide sequence ID" value="NZ_RBWW01000001.1"/>
</dbReference>
<gene>
    <name evidence="3" type="ORF">BDK61_2062</name>
</gene>